<proteinExistence type="predicted"/>
<reference evidence="1" key="1">
    <citation type="submission" date="2021-02" db="EMBL/GenBank/DDBJ databases">
        <authorList>
            <person name="Dougan E. K."/>
            <person name="Rhodes N."/>
            <person name="Thang M."/>
            <person name="Chan C."/>
        </authorList>
    </citation>
    <scope>NUCLEOTIDE SEQUENCE</scope>
</reference>
<evidence type="ECO:0000313" key="1">
    <source>
        <dbReference type="EMBL" id="CAE8608052.1"/>
    </source>
</evidence>
<keyword evidence="3" id="KW-1185">Reference proteome</keyword>
<name>A0A813F5L4_POLGL</name>
<comment type="caution">
    <text evidence="1">The sequence shown here is derived from an EMBL/GenBank/DDBJ whole genome shotgun (WGS) entry which is preliminary data.</text>
</comment>
<sequence>MTLALSMLADVAASVDMPSGTWCGEQRKSSGCSTDECKMPTNTSKETCDCDIGGNGNVGARFCYNGQFVVAWYSNTTSEEQCAANKSNFVTMLPSSFSYSSEGSLGECVVRSYSAESSKMTCEGVPNFEFSIKKYFADQNCSEANSTRNETSWDFWRGQCMCMRRDSVTPRSECQTCGSTDVRCASEQVCSTASSDRELKCSFSGSCECKSGNYRTNGICRGGKQVTLYFKGATHMSCRSTGSTPYLEGALDSGDSISCREGGEGKENATHRVEATCEGLADGSYPQKRLYNNSNCIGDMVEHRQSQVNRVTECECLRPSEKITSSCESCYSSDCNANQKSCTLAGSQSCSWMSSNSSCTCLSQNFKTEKACWSGSLVDLYFKSSSYSQCAAALEADLTLFKIIDQENECQEGGDGMNGATHKKRLDCTGVVNGGFPKTRYFSDSLCSVEIPEHAETKIESTVCKCEKFMSCSKGTKFEKYYCDSNGGIIAQGFEDSRCVTPSGTNVSMTSFTDFSSNECSSWPPKLLDPTSTAMVRWSCKNNSGVFMPAYDHWESADTCSLPVQNQGFIEDCFCTNELKFAALAQEVNSVVTGSLSMSVSDVATAISDSKFKAAVLESVAETAGVPSSYITALTLKAARRLGQSVDTGSRILSQGSIVAEYVIVVPKAMASEVSLAMSSTTASSIQAKIQDKATAAGSSITATVTEKSAPVTASAVATTTTTTASAVATTTANSTVPGPGVTSSAIASGSTSLILAGFLLWGHSHSVRSI</sequence>
<organism evidence="1 3">
    <name type="scientific">Polarella glacialis</name>
    <name type="common">Dinoflagellate</name>
    <dbReference type="NCBI Taxonomy" id="89957"/>
    <lineage>
        <taxon>Eukaryota</taxon>
        <taxon>Sar</taxon>
        <taxon>Alveolata</taxon>
        <taxon>Dinophyceae</taxon>
        <taxon>Suessiales</taxon>
        <taxon>Suessiaceae</taxon>
        <taxon>Polarella</taxon>
    </lineage>
</organism>
<gene>
    <name evidence="1" type="ORF">PGLA1383_LOCUS25951</name>
    <name evidence="2" type="ORF">PGLA1383_LOCUS48294</name>
</gene>
<dbReference type="EMBL" id="CAJNNV010022352">
    <property type="protein sequence ID" value="CAE8608052.1"/>
    <property type="molecule type" value="Genomic_DNA"/>
</dbReference>
<evidence type="ECO:0000313" key="2">
    <source>
        <dbReference type="EMBL" id="CAE8632312.1"/>
    </source>
</evidence>
<dbReference type="EMBL" id="CAJNNV010030373">
    <property type="protein sequence ID" value="CAE8632312.1"/>
    <property type="molecule type" value="Genomic_DNA"/>
</dbReference>
<accession>A0A813F5L4</accession>
<dbReference type="Proteomes" id="UP000654075">
    <property type="component" value="Unassembled WGS sequence"/>
</dbReference>
<dbReference type="AlphaFoldDB" id="A0A813F5L4"/>
<evidence type="ECO:0000313" key="3">
    <source>
        <dbReference type="Proteomes" id="UP000654075"/>
    </source>
</evidence>
<protein>
    <submittedName>
        <fullName evidence="1">Uncharacterized protein</fullName>
    </submittedName>
</protein>